<dbReference type="Proteomes" id="UP000194798">
    <property type="component" value="Unassembled WGS sequence"/>
</dbReference>
<evidence type="ECO:0000256" key="8">
    <source>
        <dbReference type="ARBA" id="ARBA00023014"/>
    </source>
</evidence>
<feature type="binding site" evidence="9">
    <location>
        <position position="203"/>
    </location>
    <ligand>
        <name>[4Fe-4S] cluster</name>
        <dbReference type="ChEBI" id="CHEBI:49883"/>
        <label>2</label>
    </ligand>
</feature>
<dbReference type="InterPro" id="IPR017900">
    <property type="entry name" value="4Fe4S_Fe_S_CS"/>
</dbReference>
<keyword evidence="9" id="KW-0170">Cobalt</keyword>
<feature type="domain" description="4Fe-4S ferredoxin-type" evidence="10">
    <location>
        <begin position="184"/>
        <end position="213"/>
    </location>
</feature>
<keyword evidence="4 9" id="KW-0479">Metal-binding</keyword>
<comment type="catalytic activity">
    <reaction evidence="9">
        <text>epoxyqueuosine(34) in tRNA + AH2 = queuosine(34) in tRNA + A + H2O</text>
        <dbReference type="Rhea" id="RHEA:32159"/>
        <dbReference type="Rhea" id="RHEA-COMP:18571"/>
        <dbReference type="Rhea" id="RHEA-COMP:18582"/>
        <dbReference type="ChEBI" id="CHEBI:13193"/>
        <dbReference type="ChEBI" id="CHEBI:15377"/>
        <dbReference type="ChEBI" id="CHEBI:17499"/>
        <dbReference type="ChEBI" id="CHEBI:194431"/>
        <dbReference type="ChEBI" id="CHEBI:194443"/>
        <dbReference type="EC" id="1.17.99.6"/>
    </reaction>
</comment>
<dbReference type="GO" id="GO:0008616">
    <property type="term" value="P:tRNA queuosine(34) biosynthetic process"/>
    <property type="evidence" value="ECO:0007669"/>
    <property type="project" value="UniProtKB-UniRule"/>
</dbReference>
<dbReference type="PANTHER" id="PTHR30002">
    <property type="entry name" value="EPOXYQUEUOSINE REDUCTASE"/>
    <property type="match status" value="1"/>
</dbReference>
<organism evidence="11 12">
    <name type="scientific">Thioflexithrix psekupsensis</name>
    <dbReference type="NCBI Taxonomy" id="1570016"/>
    <lineage>
        <taxon>Bacteria</taxon>
        <taxon>Pseudomonadati</taxon>
        <taxon>Pseudomonadota</taxon>
        <taxon>Gammaproteobacteria</taxon>
        <taxon>Thiotrichales</taxon>
        <taxon>Thioflexithrix</taxon>
    </lineage>
</organism>
<dbReference type="Pfam" id="PF13484">
    <property type="entry name" value="Fer4_16"/>
    <property type="match status" value="1"/>
</dbReference>
<dbReference type="PROSITE" id="PS51379">
    <property type="entry name" value="4FE4S_FER_2"/>
    <property type="match status" value="1"/>
</dbReference>
<proteinExistence type="inferred from homology"/>
<reference evidence="11 12" key="1">
    <citation type="submission" date="2016-12" db="EMBL/GenBank/DDBJ databases">
        <title>Thioflexothrix psekupsii D3 genome sequencing and assembly.</title>
        <authorList>
            <person name="Fomenkov A."/>
            <person name="Vincze T."/>
            <person name="Grabovich M."/>
            <person name="Anton B.P."/>
            <person name="Dubinina G."/>
            <person name="Orlova M."/>
            <person name="Belousova E."/>
            <person name="Roberts R.J."/>
        </authorList>
    </citation>
    <scope>NUCLEOTIDE SEQUENCE [LARGE SCALE GENOMIC DNA]</scope>
    <source>
        <strain evidence="11">D3</strain>
    </source>
</reference>
<feature type="binding site" evidence="9">
    <location>
        <position position="193"/>
    </location>
    <ligand>
        <name>[4Fe-4S] cluster</name>
        <dbReference type="ChEBI" id="CHEBI:49883"/>
        <label>1</label>
    </ligand>
</feature>
<evidence type="ECO:0000256" key="5">
    <source>
        <dbReference type="ARBA" id="ARBA00022785"/>
    </source>
</evidence>
<feature type="binding site" evidence="9">
    <location>
        <position position="159"/>
    </location>
    <ligand>
        <name>cob(II)alamin</name>
        <dbReference type="ChEBI" id="CHEBI:16304"/>
    </ligand>
</feature>
<evidence type="ECO:0000313" key="12">
    <source>
        <dbReference type="Proteomes" id="UP000194798"/>
    </source>
</evidence>
<dbReference type="PROSITE" id="PS00198">
    <property type="entry name" value="4FE4S_FER_1"/>
    <property type="match status" value="1"/>
</dbReference>
<feature type="binding site" evidence="9">
    <location>
        <position position="228"/>
    </location>
    <ligand>
        <name>tRNA</name>
        <dbReference type="ChEBI" id="CHEBI:17843"/>
    </ligand>
</feature>
<dbReference type="EC" id="1.17.99.6" evidence="9"/>
<dbReference type="SUPFAM" id="SSF54862">
    <property type="entry name" value="4Fe-4S ferredoxins"/>
    <property type="match status" value="1"/>
</dbReference>
<dbReference type="NCBIfam" id="TIGR00276">
    <property type="entry name" value="tRNA epoxyqueuosine(34) reductase QueG"/>
    <property type="match status" value="1"/>
</dbReference>
<keyword evidence="5 9" id="KW-0671">Queuosine biosynthesis</keyword>
<dbReference type="RefSeq" id="WP_086487758.1">
    <property type="nucleotide sequence ID" value="NZ_MSLT01000012.1"/>
</dbReference>
<evidence type="ECO:0000256" key="4">
    <source>
        <dbReference type="ARBA" id="ARBA00022723"/>
    </source>
</evidence>
<feature type="active site" description="Proton donor" evidence="9">
    <location>
        <position position="138"/>
    </location>
</feature>
<dbReference type="PANTHER" id="PTHR30002:SF4">
    <property type="entry name" value="EPOXYQUEUOSINE REDUCTASE"/>
    <property type="match status" value="1"/>
</dbReference>
<feature type="binding site" evidence="9">
    <location>
        <position position="162"/>
    </location>
    <ligand>
        <name>cob(II)alamin</name>
        <dbReference type="ChEBI" id="CHEBI:16304"/>
    </ligand>
</feature>
<accession>A0A251X8G7</accession>
<feature type="binding site" evidence="9">
    <location>
        <begin position="246"/>
        <end position="247"/>
    </location>
    <ligand>
        <name>cob(II)alamin</name>
        <dbReference type="ChEBI" id="CHEBI:16304"/>
    </ligand>
</feature>
<comment type="similarity">
    <text evidence="9">Belongs to the QueG family.</text>
</comment>
<comment type="caution">
    <text evidence="11">The sequence shown here is derived from an EMBL/GenBank/DDBJ whole genome shotgun (WGS) entry which is preliminary data.</text>
</comment>
<comment type="subcellular location">
    <subcellularLocation>
        <location evidence="9">Cytoplasm</location>
    </subcellularLocation>
</comment>
<evidence type="ECO:0000256" key="6">
    <source>
        <dbReference type="ARBA" id="ARBA00023002"/>
    </source>
</evidence>
<evidence type="ECO:0000256" key="2">
    <source>
        <dbReference type="ARBA" id="ARBA00022490"/>
    </source>
</evidence>
<keyword evidence="2 9" id="KW-0963">Cytoplasm</keyword>
<evidence type="ECO:0000256" key="7">
    <source>
        <dbReference type="ARBA" id="ARBA00023004"/>
    </source>
</evidence>
<feature type="binding site" evidence="9">
    <location>
        <position position="219"/>
    </location>
    <ligand>
        <name>[4Fe-4S] cluster</name>
        <dbReference type="ChEBI" id="CHEBI:49883"/>
        <label>2</label>
    </ligand>
</feature>
<keyword evidence="3 9" id="KW-0819">tRNA processing</keyword>
<evidence type="ECO:0000256" key="3">
    <source>
        <dbReference type="ARBA" id="ARBA00022694"/>
    </source>
</evidence>
<keyword evidence="7 9" id="KW-0408">Iron</keyword>
<feature type="binding site" evidence="9">
    <location>
        <position position="173"/>
    </location>
    <ligand>
        <name>cob(II)alamin</name>
        <dbReference type="ChEBI" id="CHEBI:16304"/>
    </ligand>
</feature>
<comment type="cofactor">
    <cofactor evidence="9">
        <name>[4Fe-4S] cluster</name>
        <dbReference type="ChEBI" id="CHEBI:49883"/>
    </cofactor>
    <text evidence="9">Binds 2 [4Fe-4S] clusters per monomer.</text>
</comment>
<keyword evidence="1 9" id="KW-0004">4Fe-4S</keyword>
<comment type="subunit">
    <text evidence="9">Monomer.</text>
</comment>
<keyword evidence="8 9" id="KW-0411">Iron-sulfur</keyword>
<dbReference type="GO" id="GO:0005737">
    <property type="term" value="C:cytoplasm"/>
    <property type="evidence" value="ECO:0007669"/>
    <property type="project" value="UniProtKB-SubCell"/>
</dbReference>
<dbReference type="GO" id="GO:0031419">
    <property type="term" value="F:cobalamin binding"/>
    <property type="evidence" value="ECO:0007669"/>
    <property type="project" value="UniProtKB-KW"/>
</dbReference>
<dbReference type="InterPro" id="IPR017896">
    <property type="entry name" value="4Fe4S_Fe-S-bd"/>
</dbReference>
<feature type="binding site" evidence="9">
    <location>
        <position position="196"/>
    </location>
    <ligand>
        <name>[4Fe-4S] cluster</name>
        <dbReference type="ChEBI" id="CHEBI:49883"/>
        <label>1</label>
    </ligand>
</feature>
<dbReference type="HAMAP" id="MF_00916">
    <property type="entry name" value="QueG"/>
    <property type="match status" value="1"/>
</dbReference>
<dbReference type="UniPathway" id="UPA00392"/>
<dbReference type="GO" id="GO:0046872">
    <property type="term" value="F:metal ion binding"/>
    <property type="evidence" value="ECO:0007669"/>
    <property type="project" value="UniProtKB-KW"/>
</dbReference>
<feature type="binding site" evidence="9">
    <location>
        <position position="199"/>
    </location>
    <ligand>
        <name>[4Fe-4S] cluster</name>
        <dbReference type="ChEBI" id="CHEBI:49883"/>
        <label>1</label>
    </ligand>
</feature>
<name>A0A251X8G7_9GAMM</name>
<comment type="function">
    <text evidence="9">Catalyzes the conversion of epoxyqueuosine (oQ) to queuosine (Q), which is a hypermodified base found in the wobble positions of tRNA(Asp), tRNA(Asn), tRNA(His) and tRNA(Tyr).</text>
</comment>
<dbReference type="EMBL" id="MSLT01000012">
    <property type="protein sequence ID" value="OUD13973.1"/>
    <property type="molecule type" value="Genomic_DNA"/>
</dbReference>
<dbReference type="InterPro" id="IPR013542">
    <property type="entry name" value="QueG_DUF1730"/>
</dbReference>
<evidence type="ECO:0000313" key="11">
    <source>
        <dbReference type="EMBL" id="OUD13973.1"/>
    </source>
</evidence>
<feature type="binding site" evidence="9">
    <location>
        <position position="246"/>
    </location>
    <ligand>
        <name>[4Fe-4S] cluster</name>
        <dbReference type="ChEBI" id="CHEBI:49883"/>
        <label>2</label>
    </ligand>
</feature>
<evidence type="ECO:0000256" key="9">
    <source>
        <dbReference type="HAMAP-Rule" id="MF_00916"/>
    </source>
</evidence>
<dbReference type="FunFam" id="3.30.70.20:FF:000017">
    <property type="entry name" value="Epoxyqueuosine reductase"/>
    <property type="match status" value="1"/>
</dbReference>
<evidence type="ECO:0000259" key="10">
    <source>
        <dbReference type="PROSITE" id="PS51379"/>
    </source>
</evidence>
<protein>
    <recommendedName>
        <fullName evidence="9">Epoxyqueuosine reductase</fullName>
        <ecNumber evidence="9">1.17.99.6</ecNumber>
    </recommendedName>
    <alternativeName>
        <fullName evidence="9">Queuosine biosynthesis protein QueG</fullName>
    </alternativeName>
</protein>
<comment type="cofactor">
    <cofactor evidence="9">
        <name>cob(II)alamin</name>
        <dbReference type="ChEBI" id="CHEBI:16304"/>
    </cofactor>
</comment>
<keyword evidence="9" id="KW-0846">Cobalamin</keyword>
<dbReference type="Gene3D" id="3.30.70.20">
    <property type="match status" value="1"/>
</dbReference>
<dbReference type="InterPro" id="IPR004453">
    <property type="entry name" value="QueG"/>
</dbReference>
<feature type="binding site" evidence="9">
    <location>
        <position position="221"/>
    </location>
    <ligand>
        <name>cob(II)alamin</name>
        <dbReference type="ChEBI" id="CHEBI:16304"/>
    </ligand>
</feature>
<gene>
    <name evidence="9" type="primary">queG</name>
    <name evidence="11" type="ORF">TPSD3_06410</name>
</gene>
<feature type="binding site" evidence="9">
    <location>
        <position position="249"/>
    </location>
    <ligand>
        <name>[4Fe-4S] cluster</name>
        <dbReference type="ChEBI" id="CHEBI:49883"/>
        <label>2</label>
    </ligand>
</feature>
<keyword evidence="12" id="KW-1185">Reference proteome</keyword>
<dbReference type="GO" id="GO:0051539">
    <property type="term" value="F:4 iron, 4 sulfur cluster binding"/>
    <property type="evidence" value="ECO:0007669"/>
    <property type="project" value="UniProtKB-KW"/>
</dbReference>
<feature type="binding site" evidence="9">
    <location>
        <position position="60"/>
    </location>
    <ligand>
        <name>cob(II)alamin</name>
        <dbReference type="ChEBI" id="CHEBI:16304"/>
    </ligand>
</feature>
<dbReference type="GO" id="GO:0052693">
    <property type="term" value="F:epoxyqueuosine reductase activity"/>
    <property type="evidence" value="ECO:0007669"/>
    <property type="project" value="UniProtKB-UniRule"/>
</dbReference>
<evidence type="ECO:0000256" key="1">
    <source>
        <dbReference type="ARBA" id="ARBA00022485"/>
    </source>
</evidence>
<keyword evidence="6 9" id="KW-0560">Oxidoreductase</keyword>
<comment type="pathway">
    <text evidence="9">tRNA modification; tRNA-queuosine biosynthesis.</text>
</comment>
<sequence>MSNTPTVLLQHLQHWSKELGFQELGVSDVDLTQAEQRLHIWLARQYHGQMDYMARHGDKRSRPAELLPGTLRVISLRINYLTATREDLWSQLQDAEHGYISIYAQGRDYHKVLRQRLKQLAMRLEQAIGSYQWRVFVDSAPVLEKPLAEKAGLGWIGKNTNLIHPRAGSFFFLGEIYTDLPLPITEQRHSDHCGRCQACLPSCPTQAFVAPYLLDARRCISYLTIEYKGIIPENLRPLIGNRIYGCDDCQLVCPWNRFASRSVEVDFQARAPWKNTRLLDLWAWSEADFLRHTEGSAIRRVGYLCWLRNLAIALGNAPKSDTIRLALNARLDFPSDLLQEHVRWALARHE</sequence>
<feature type="binding site" evidence="9">
    <location>
        <position position="138"/>
    </location>
    <ligand>
        <name>cob(II)alamin</name>
        <dbReference type="ChEBI" id="CHEBI:16304"/>
    </ligand>
</feature>
<dbReference type="OrthoDB" id="9784571at2"/>
<dbReference type="Pfam" id="PF08331">
    <property type="entry name" value="QueG_DUF1730"/>
    <property type="match status" value="1"/>
</dbReference>
<dbReference type="AlphaFoldDB" id="A0A251X8G7"/>
<comment type="caution">
    <text evidence="9">Lacks conserved residue(s) required for the propagation of feature annotation.</text>
</comment>
<feature type="binding site" evidence="9">
    <location>
        <position position="253"/>
    </location>
    <ligand>
        <name>[4Fe-4S] cluster</name>
        <dbReference type="ChEBI" id="CHEBI:49883"/>
        <label>1</label>
    </ligand>
</feature>